<evidence type="ECO:0000256" key="3">
    <source>
        <dbReference type="ARBA" id="ARBA00022475"/>
    </source>
</evidence>
<dbReference type="Gene3D" id="1.10.3720.10">
    <property type="entry name" value="MetI-like"/>
    <property type="match status" value="1"/>
</dbReference>
<sequence length="281" mass="31867">MKRRIKLSVVLINVAMWALALVWILPLYGLTLVSLMPYRVVVTEGWLRIPDLSVVTIKNYVDVLTSPLYDVGTGLRNSFIVATLSTIIPVVAAALAAYVFANYDFTLKSMLFTVLLFVMMIPQQLCVVPLFFLFNRLGIYNTFTGIILLHSAWGIAWSTFFLRNYFRFLPRSIIDAARVDNASDFAIFRRIVLPLSKPALITTSVMQFTWVWNDLFYAIVFLVSKDLQVVTQKVIMLKGEFVVDWGLLSAGAILSMLPPLIIYALFNKYFIQGVAGWGVRR</sequence>
<feature type="transmembrane region" description="Helical" evidence="7">
    <location>
        <begin position="112"/>
        <end position="134"/>
    </location>
</feature>
<feature type="transmembrane region" description="Helical" evidence="7">
    <location>
        <begin position="199"/>
        <end position="223"/>
    </location>
</feature>
<accession>A0A7C3SLX8</accession>
<organism evidence="9">
    <name type="scientific">Thermofilum pendens</name>
    <dbReference type="NCBI Taxonomy" id="2269"/>
    <lineage>
        <taxon>Archaea</taxon>
        <taxon>Thermoproteota</taxon>
        <taxon>Thermoprotei</taxon>
        <taxon>Thermofilales</taxon>
        <taxon>Thermofilaceae</taxon>
        <taxon>Thermofilum</taxon>
    </lineage>
</organism>
<evidence type="ECO:0000313" key="9">
    <source>
        <dbReference type="EMBL" id="HGB25712.1"/>
    </source>
</evidence>
<comment type="similarity">
    <text evidence="7">Belongs to the binding-protein-dependent transport system permease family.</text>
</comment>
<dbReference type="EMBL" id="DTIB01000114">
    <property type="protein sequence ID" value="HGB25712.1"/>
    <property type="molecule type" value="Genomic_DNA"/>
</dbReference>
<dbReference type="PANTHER" id="PTHR43744">
    <property type="entry name" value="ABC TRANSPORTER PERMEASE PROTEIN MG189-RELATED-RELATED"/>
    <property type="match status" value="1"/>
</dbReference>
<protein>
    <submittedName>
        <fullName evidence="9">Carbohydrate ABC transporter permease</fullName>
    </submittedName>
</protein>
<evidence type="ECO:0000256" key="4">
    <source>
        <dbReference type="ARBA" id="ARBA00022692"/>
    </source>
</evidence>
<keyword evidence="6 7" id="KW-0472">Membrane</keyword>
<dbReference type="Pfam" id="PF00528">
    <property type="entry name" value="BPD_transp_1"/>
    <property type="match status" value="1"/>
</dbReference>
<dbReference type="CDD" id="cd06261">
    <property type="entry name" value="TM_PBP2"/>
    <property type="match status" value="1"/>
</dbReference>
<evidence type="ECO:0000256" key="5">
    <source>
        <dbReference type="ARBA" id="ARBA00022989"/>
    </source>
</evidence>
<dbReference type="PANTHER" id="PTHR43744:SF4">
    <property type="entry name" value="OSMOPROTECTIVE COMPOUNDS UPTAKE PERMEASE PROTEIN GGTD"/>
    <property type="match status" value="1"/>
</dbReference>
<dbReference type="InterPro" id="IPR035906">
    <property type="entry name" value="MetI-like_sf"/>
</dbReference>
<dbReference type="PROSITE" id="PS50928">
    <property type="entry name" value="ABC_TM1"/>
    <property type="match status" value="1"/>
</dbReference>
<feature type="domain" description="ABC transmembrane type-1" evidence="8">
    <location>
        <begin position="75"/>
        <end position="266"/>
    </location>
</feature>
<feature type="transmembrane region" description="Helical" evidence="7">
    <location>
        <begin position="140"/>
        <end position="162"/>
    </location>
</feature>
<proteinExistence type="inferred from homology"/>
<dbReference type="InterPro" id="IPR000515">
    <property type="entry name" value="MetI-like"/>
</dbReference>
<keyword evidence="5 7" id="KW-1133">Transmembrane helix</keyword>
<evidence type="ECO:0000259" key="8">
    <source>
        <dbReference type="PROSITE" id="PS50928"/>
    </source>
</evidence>
<keyword evidence="3" id="KW-1003">Cell membrane</keyword>
<comment type="caution">
    <text evidence="9">The sequence shown here is derived from an EMBL/GenBank/DDBJ whole genome shotgun (WGS) entry which is preliminary data.</text>
</comment>
<evidence type="ECO:0000256" key="6">
    <source>
        <dbReference type="ARBA" id="ARBA00023136"/>
    </source>
</evidence>
<gene>
    <name evidence="9" type="ORF">ENV88_06800</name>
</gene>
<evidence type="ECO:0000256" key="1">
    <source>
        <dbReference type="ARBA" id="ARBA00004651"/>
    </source>
</evidence>
<dbReference type="GO" id="GO:0055085">
    <property type="term" value="P:transmembrane transport"/>
    <property type="evidence" value="ECO:0007669"/>
    <property type="project" value="InterPro"/>
</dbReference>
<comment type="subcellular location">
    <subcellularLocation>
        <location evidence="1 7">Cell membrane</location>
        <topology evidence="1 7">Multi-pass membrane protein</topology>
    </subcellularLocation>
</comment>
<feature type="transmembrane region" description="Helical" evidence="7">
    <location>
        <begin position="79"/>
        <end position="100"/>
    </location>
</feature>
<dbReference type="GO" id="GO:0005886">
    <property type="term" value="C:plasma membrane"/>
    <property type="evidence" value="ECO:0007669"/>
    <property type="project" value="UniProtKB-SubCell"/>
</dbReference>
<keyword evidence="2 7" id="KW-0813">Transport</keyword>
<reference evidence="9" key="1">
    <citation type="journal article" date="2020" name="mSystems">
        <title>Genome- and Community-Level Interaction Insights into Carbon Utilization and Element Cycling Functions of Hydrothermarchaeota in Hydrothermal Sediment.</title>
        <authorList>
            <person name="Zhou Z."/>
            <person name="Liu Y."/>
            <person name="Xu W."/>
            <person name="Pan J."/>
            <person name="Luo Z.H."/>
            <person name="Li M."/>
        </authorList>
    </citation>
    <scope>NUCLEOTIDE SEQUENCE [LARGE SCALE GENOMIC DNA]</scope>
    <source>
        <strain evidence="9">SpSt-8</strain>
    </source>
</reference>
<feature type="transmembrane region" description="Helical" evidence="7">
    <location>
        <begin position="7"/>
        <end position="28"/>
    </location>
</feature>
<keyword evidence="4 7" id="KW-0812">Transmembrane</keyword>
<evidence type="ECO:0000256" key="2">
    <source>
        <dbReference type="ARBA" id="ARBA00022448"/>
    </source>
</evidence>
<name>A0A7C3SLX8_THEPE</name>
<feature type="transmembrane region" description="Helical" evidence="7">
    <location>
        <begin position="243"/>
        <end position="266"/>
    </location>
</feature>
<dbReference type="AlphaFoldDB" id="A0A7C3SLX8"/>
<dbReference type="SUPFAM" id="SSF161098">
    <property type="entry name" value="MetI-like"/>
    <property type="match status" value="1"/>
</dbReference>
<evidence type="ECO:0000256" key="7">
    <source>
        <dbReference type="RuleBase" id="RU363032"/>
    </source>
</evidence>